<evidence type="ECO:0000256" key="10">
    <source>
        <dbReference type="SAM" id="Phobius"/>
    </source>
</evidence>
<evidence type="ECO:0000256" key="9">
    <source>
        <dbReference type="SAM" id="MobiDB-lite"/>
    </source>
</evidence>
<feature type="transmembrane region" description="Helical" evidence="10">
    <location>
        <begin position="157"/>
        <end position="177"/>
    </location>
</feature>
<feature type="transmembrane region" description="Helical" evidence="10">
    <location>
        <begin position="427"/>
        <end position="448"/>
    </location>
</feature>
<keyword evidence="7" id="KW-0186">Copper</keyword>
<dbReference type="Gene3D" id="2.60.40.1220">
    <property type="match status" value="1"/>
</dbReference>
<evidence type="ECO:0000256" key="4">
    <source>
        <dbReference type="ARBA" id="ARBA00022723"/>
    </source>
</evidence>
<evidence type="ECO:0000313" key="13">
    <source>
        <dbReference type="EMBL" id="MFE1749708.1"/>
    </source>
</evidence>
<evidence type="ECO:0000256" key="6">
    <source>
        <dbReference type="ARBA" id="ARBA00022989"/>
    </source>
</evidence>
<feature type="transmembrane region" description="Helical" evidence="10">
    <location>
        <begin position="313"/>
        <end position="330"/>
    </location>
</feature>
<dbReference type="Pfam" id="PF04234">
    <property type="entry name" value="CopC"/>
    <property type="match status" value="1"/>
</dbReference>
<sequence>MHTGEARHAPGHPDTARVAFPGGLGEGTFTVAWRVVSADSHPVSGAFTFSVGKPSPTAAAIDTGPSEDPTTAGLYDLARYAAYGGAALLIGAAAFVLLCRPPDAGPLRRPLLAGWWTLLASTLLLLALRAPYETGTGPAGALDPAAFARTLSGRPGLALLARLLLLAPTAVLLPRLTRRRDDDGPEGSGGPARPSRPLLGAAAALTLALALTWAASDHASAGVQVPVAMTSSVLHLLAMAVWLGGLTALLTLLTALRKPDTAQEASECRTASGTEEAGPAAQDTAATPAHRAPETARFDGPALTSAVARFSRIAFTAVAVLVLTGVYQSWRGLGSWAALAETAYGRLLLVKLVAVALLLAAAGPSRRWTARLVATDAEAAVRGVGRRVSAVRERVPQPASGPPRPMAAEPADLFAPDAHLRGLRRSVLTEVGVGIVVLVITTVLSGTLPGRAAAEAAEAAPAAGAPGAAVTVIPFDVGTPGARGKVQITLEPGRVGQNAVEAVVLGPDGGLAAVPELRLSLTLPDRGIGPIDARLTDRGGYWGTDTLNLPMPGAWTMKATVRVSELDQVSEERTIEVSR</sequence>
<evidence type="ECO:0000256" key="1">
    <source>
        <dbReference type="ARBA" id="ARBA00004651"/>
    </source>
</evidence>
<feature type="transmembrane region" description="Helical" evidence="10">
    <location>
        <begin position="111"/>
        <end position="132"/>
    </location>
</feature>
<feature type="transmembrane region" description="Helical" evidence="10">
    <location>
        <begin position="80"/>
        <end position="99"/>
    </location>
</feature>
<dbReference type="EMBL" id="JBHYTS010000004">
    <property type="protein sequence ID" value="MFE1749708.1"/>
    <property type="molecule type" value="Genomic_DNA"/>
</dbReference>
<gene>
    <name evidence="13" type="ORF">ACFW88_04035</name>
</gene>
<feature type="transmembrane region" description="Helical" evidence="10">
    <location>
        <begin position="342"/>
        <end position="362"/>
    </location>
</feature>
<proteinExistence type="predicted"/>
<dbReference type="PANTHER" id="PTHR34820:SF4">
    <property type="entry name" value="INNER MEMBRANE PROTEIN YEBZ"/>
    <property type="match status" value="1"/>
</dbReference>
<keyword evidence="14" id="KW-1185">Reference proteome</keyword>
<dbReference type="Pfam" id="PF05425">
    <property type="entry name" value="CopD"/>
    <property type="match status" value="1"/>
</dbReference>
<feature type="region of interest" description="Disordered" evidence="9">
    <location>
        <begin position="264"/>
        <end position="296"/>
    </location>
</feature>
<feature type="region of interest" description="Disordered" evidence="9">
    <location>
        <begin position="177"/>
        <end position="196"/>
    </location>
</feature>
<keyword evidence="3 10" id="KW-0812">Transmembrane</keyword>
<name>A0ABW6GZJ9_9ACTN</name>
<feature type="domain" description="Copper resistance protein D" evidence="12">
    <location>
        <begin position="306"/>
        <end position="387"/>
    </location>
</feature>
<comment type="caution">
    <text evidence="13">The sequence shown here is derived from an EMBL/GenBank/DDBJ whole genome shotgun (WGS) entry which is preliminary data.</text>
</comment>
<dbReference type="InterPro" id="IPR032694">
    <property type="entry name" value="CopC/D"/>
</dbReference>
<feature type="transmembrane region" description="Helical" evidence="10">
    <location>
        <begin position="198"/>
        <end position="216"/>
    </location>
</feature>
<keyword evidence="4" id="KW-0479">Metal-binding</keyword>
<feature type="transmembrane region" description="Helical" evidence="10">
    <location>
        <begin position="236"/>
        <end position="256"/>
    </location>
</feature>
<keyword evidence="2" id="KW-1003">Cell membrane</keyword>
<dbReference type="RefSeq" id="WP_381839792.1">
    <property type="nucleotide sequence ID" value="NZ_JBHYTS010000004.1"/>
</dbReference>
<dbReference type="InterPro" id="IPR008457">
    <property type="entry name" value="Cu-R_CopD_dom"/>
</dbReference>
<comment type="subcellular location">
    <subcellularLocation>
        <location evidence="1">Cell membrane</location>
        <topology evidence="1">Multi-pass membrane protein</topology>
    </subcellularLocation>
</comment>
<evidence type="ECO:0000256" key="8">
    <source>
        <dbReference type="ARBA" id="ARBA00023136"/>
    </source>
</evidence>
<keyword evidence="8 10" id="KW-0472">Membrane</keyword>
<accession>A0ABW6GZJ9</accession>
<protein>
    <submittedName>
        <fullName evidence="13">CopD family protein</fullName>
    </submittedName>
</protein>
<reference evidence="13 14" key="1">
    <citation type="submission" date="2024-09" db="EMBL/GenBank/DDBJ databases">
        <title>The Natural Products Discovery Center: Release of the First 8490 Sequenced Strains for Exploring Actinobacteria Biosynthetic Diversity.</title>
        <authorList>
            <person name="Kalkreuter E."/>
            <person name="Kautsar S.A."/>
            <person name="Yang D."/>
            <person name="Bader C.D."/>
            <person name="Teijaro C.N."/>
            <person name="Fluegel L."/>
            <person name="Davis C.M."/>
            <person name="Simpson J.R."/>
            <person name="Lauterbach L."/>
            <person name="Steele A.D."/>
            <person name="Gui C."/>
            <person name="Meng S."/>
            <person name="Li G."/>
            <person name="Viehrig K."/>
            <person name="Ye F."/>
            <person name="Su P."/>
            <person name="Kiefer A.F."/>
            <person name="Nichols A."/>
            <person name="Cepeda A.J."/>
            <person name="Yan W."/>
            <person name="Fan B."/>
            <person name="Jiang Y."/>
            <person name="Adhikari A."/>
            <person name="Zheng C.-J."/>
            <person name="Schuster L."/>
            <person name="Cowan T.M."/>
            <person name="Smanski M.J."/>
            <person name="Chevrette M.G."/>
            <person name="De Carvalho L.P.S."/>
            <person name="Shen B."/>
        </authorList>
    </citation>
    <scope>NUCLEOTIDE SEQUENCE [LARGE SCALE GENOMIC DNA]</scope>
    <source>
        <strain evidence="13 14">NPDC059500</strain>
    </source>
</reference>
<evidence type="ECO:0000313" key="14">
    <source>
        <dbReference type="Proteomes" id="UP001599756"/>
    </source>
</evidence>
<dbReference type="PANTHER" id="PTHR34820">
    <property type="entry name" value="INNER MEMBRANE PROTEIN YEBZ"/>
    <property type="match status" value="1"/>
</dbReference>
<evidence type="ECO:0000256" key="2">
    <source>
        <dbReference type="ARBA" id="ARBA00022475"/>
    </source>
</evidence>
<dbReference type="InterPro" id="IPR007348">
    <property type="entry name" value="CopC_dom"/>
</dbReference>
<dbReference type="InterPro" id="IPR014756">
    <property type="entry name" value="Ig_E-set"/>
</dbReference>
<organism evidence="13 14">
    <name type="scientific">Streptomyces anandii</name>
    <dbReference type="NCBI Taxonomy" id="285454"/>
    <lineage>
        <taxon>Bacteria</taxon>
        <taxon>Bacillati</taxon>
        <taxon>Actinomycetota</taxon>
        <taxon>Actinomycetes</taxon>
        <taxon>Kitasatosporales</taxon>
        <taxon>Streptomycetaceae</taxon>
        <taxon>Streptomyces</taxon>
    </lineage>
</organism>
<evidence type="ECO:0000259" key="11">
    <source>
        <dbReference type="Pfam" id="PF04234"/>
    </source>
</evidence>
<evidence type="ECO:0000256" key="7">
    <source>
        <dbReference type="ARBA" id="ARBA00023008"/>
    </source>
</evidence>
<dbReference type="InterPro" id="IPR014755">
    <property type="entry name" value="Cu-Rt/internalin_Ig-like"/>
</dbReference>
<evidence type="ECO:0000259" key="12">
    <source>
        <dbReference type="Pfam" id="PF05425"/>
    </source>
</evidence>
<dbReference type="SUPFAM" id="SSF81296">
    <property type="entry name" value="E set domains"/>
    <property type="match status" value="1"/>
</dbReference>
<evidence type="ECO:0000256" key="5">
    <source>
        <dbReference type="ARBA" id="ARBA00022729"/>
    </source>
</evidence>
<evidence type="ECO:0000256" key="3">
    <source>
        <dbReference type="ARBA" id="ARBA00022692"/>
    </source>
</evidence>
<keyword evidence="5" id="KW-0732">Signal</keyword>
<dbReference type="Proteomes" id="UP001599756">
    <property type="component" value="Unassembled WGS sequence"/>
</dbReference>
<feature type="domain" description="CopC" evidence="11">
    <location>
        <begin position="12"/>
        <end position="51"/>
    </location>
</feature>
<keyword evidence="6 10" id="KW-1133">Transmembrane helix</keyword>